<dbReference type="RefSeq" id="XP_018258101.1">
    <property type="nucleotide sequence ID" value="XM_018403151.1"/>
</dbReference>
<evidence type="ECO:0000256" key="1">
    <source>
        <dbReference type="SAM" id="MobiDB-lite"/>
    </source>
</evidence>
<dbReference type="Proteomes" id="UP000009097">
    <property type="component" value="Unassembled WGS sequence"/>
</dbReference>
<dbReference type="KEGG" id="fox:FOXG_22739"/>
<reference evidence="2" key="1">
    <citation type="submission" date="2007-04" db="EMBL/GenBank/DDBJ databases">
        <authorList>
            <consortium name="The Broad Institute Genome Sequencing Platform"/>
            <person name="Birren B."/>
            <person name="Lander E."/>
            <person name="Galagan J."/>
            <person name="Nusbaum C."/>
            <person name="Devon K."/>
            <person name="Ma L.-J."/>
            <person name="Jaffe D."/>
            <person name="Butler J."/>
            <person name="Alvarez P."/>
            <person name="Gnerre S."/>
            <person name="Grabherr M."/>
            <person name="Kleber M."/>
            <person name="Mauceli E."/>
            <person name="Brockman W."/>
            <person name="MacCallum I.A."/>
            <person name="Young S."/>
            <person name="LaButti K."/>
            <person name="DeCaprio D."/>
            <person name="Crawford M."/>
            <person name="Koehrsen M."/>
            <person name="Engels R."/>
            <person name="Montgomery P."/>
            <person name="Pearson M."/>
            <person name="Howarth C."/>
            <person name="Larson L."/>
            <person name="White J."/>
            <person name="O'Leary S."/>
            <person name="Kodira C."/>
            <person name="Zeng Q."/>
            <person name="Yandava C."/>
            <person name="Alvarado L."/>
            <person name="Kistler C."/>
            <person name="Shim W.-B."/>
            <person name="Kang S."/>
            <person name="Woloshuk C."/>
        </authorList>
    </citation>
    <scope>NUCLEOTIDE SEQUENCE</scope>
    <source>
        <strain evidence="2">4287</strain>
    </source>
</reference>
<dbReference type="GeneID" id="28963445"/>
<organism evidence="2 3">
    <name type="scientific">Fusarium oxysporum f. sp. lycopersici (strain 4287 / CBS 123668 / FGSC 9935 / NRRL 34936)</name>
    <name type="common">Fusarium vascular wilt of tomato</name>
    <dbReference type="NCBI Taxonomy" id="426428"/>
    <lineage>
        <taxon>Eukaryota</taxon>
        <taxon>Fungi</taxon>
        <taxon>Dikarya</taxon>
        <taxon>Ascomycota</taxon>
        <taxon>Pezizomycotina</taxon>
        <taxon>Sordariomycetes</taxon>
        <taxon>Hypocreomycetidae</taxon>
        <taxon>Hypocreales</taxon>
        <taxon>Nectriaceae</taxon>
        <taxon>Fusarium</taxon>
        <taxon>Fusarium oxysporum species complex</taxon>
    </lineage>
</organism>
<dbReference type="EMBL" id="DS231739">
    <property type="protein sequence ID" value="KNB20056.1"/>
    <property type="molecule type" value="Genomic_DNA"/>
</dbReference>
<feature type="compositionally biased region" description="Acidic residues" evidence="1">
    <location>
        <begin position="14"/>
        <end position="24"/>
    </location>
</feature>
<evidence type="ECO:0000313" key="3">
    <source>
        <dbReference type="Proteomes" id="UP000009097"/>
    </source>
</evidence>
<protein>
    <submittedName>
        <fullName evidence="2">Bloom syndrome protein</fullName>
    </submittedName>
</protein>
<dbReference type="AlphaFoldDB" id="A0A0J9WC04"/>
<feature type="region of interest" description="Disordered" evidence="1">
    <location>
        <begin position="1"/>
        <end position="41"/>
    </location>
</feature>
<dbReference type="OrthoDB" id="5080150at2759"/>
<name>A0A0J9WC04_FUSO4</name>
<reference evidence="2" key="2">
    <citation type="journal article" date="2010" name="Nature">
        <title>Comparative genomics reveals mobile pathogenicity chromosomes in Fusarium.</title>
        <authorList>
            <person name="Ma L.J."/>
            <person name="van der Does H.C."/>
            <person name="Borkovich K.A."/>
            <person name="Coleman J.J."/>
            <person name="Daboussi M.J."/>
            <person name="Di Pietro A."/>
            <person name="Dufresne M."/>
            <person name="Freitag M."/>
            <person name="Grabherr M."/>
            <person name="Henrissat B."/>
            <person name="Houterman P.M."/>
            <person name="Kang S."/>
            <person name="Shim W.B."/>
            <person name="Woloshuk C."/>
            <person name="Xie X."/>
            <person name="Xu J.R."/>
            <person name="Antoniw J."/>
            <person name="Baker S.E."/>
            <person name="Bluhm B.H."/>
            <person name="Breakspear A."/>
            <person name="Brown D.W."/>
            <person name="Butchko R.A."/>
            <person name="Chapman S."/>
            <person name="Coulson R."/>
            <person name="Coutinho P.M."/>
            <person name="Danchin E.G."/>
            <person name="Diener A."/>
            <person name="Gale L.R."/>
            <person name="Gardiner D.M."/>
            <person name="Goff S."/>
            <person name="Hammond-Kosack K.E."/>
            <person name="Hilburn K."/>
            <person name="Hua-Van A."/>
            <person name="Jonkers W."/>
            <person name="Kazan K."/>
            <person name="Kodira C.D."/>
            <person name="Koehrsen M."/>
            <person name="Kumar L."/>
            <person name="Lee Y.H."/>
            <person name="Li L."/>
            <person name="Manners J.M."/>
            <person name="Miranda-Saavedra D."/>
            <person name="Mukherjee M."/>
            <person name="Park G."/>
            <person name="Park J."/>
            <person name="Park S.Y."/>
            <person name="Proctor R.H."/>
            <person name="Regev A."/>
            <person name="Ruiz-Roldan M.C."/>
            <person name="Sain D."/>
            <person name="Sakthikumar S."/>
            <person name="Sykes S."/>
            <person name="Schwartz D.C."/>
            <person name="Turgeon B.G."/>
            <person name="Wapinski I."/>
            <person name="Yoder O."/>
            <person name="Young S."/>
            <person name="Zeng Q."/>
            <person name="Zhou S."/>
            <person name="Galagan J."/>
            <person name="Cuomo C.A."/>
            <person name="Kistler H.C."/>
            <person name="Rep M."/>
        </authorList>
    </citation>
    <scope>NUCLEOTIDE SEQUENCE [LARGE SCALE GENOMIC DNA]</scope>
    <source>
        <strain evidence="2">4287</strain>
    </source>
</reference>
<gene>
    <name evidence="2" type="ORF">FOXG_22739</name>
</gene>
<dbReference type="VEuPathDB" id="FungiDB:FOXG_22739"/>
<evidence type="ECO:0000313" key="2">
    <source>
        <dbReference type="EMBL" id="KNB20056.1"/>
    </source>
</evidence>
<sequence length="89" mass="10193">MALNGYANDRFMVNDDEDEEAFEELPEHQPLKSPSRSPGLPISISAELEDLNEIHRDIIDGFVQEAKVAEEKIRKRKGLRSPLFTKKEL</sequence>
<accession>A0A0J9WC04</accession>
<proteinExistence type="predicted"/>